<dbReference type="CDD" id="cd02620">
    <property type="entry name" value="Peptidase_C1A_CathepsinB"/>
    <property type="match status" value="1"/>
</dbReference>
<dbReference type="InterPro" id="IPR025660">
    <property type="entry name" value="Pept_his_AS"/>
</dbReference>
<dbReference type="AlphaFoldDB" id="A0AA38ITF6"/>
<evidence type="ECO:0000256" key="7">
    <source>
        <dbReference type="ARBA" id="ARBA00023157"/>
    </source>
</evidence>
<organism evidence="10 11">
    <name type="scientific">Zophobas morio</name>
    <dbReference type="NCBI Taxonomy" id="2755281"/>
    <lineage>
        <taxon>Eukaryota</taxon>
        <taxon>Metazoa</taxon>
        <taxon>Ecdysozoa</taxon>
        <taxon>Arthropoda</taxon>
        <taxon>Hexapoda</taxon>
        <taxon>Insecta</taxon>
        <taxon>Pterygota</taxon>
        <taxon>Neoptera</taxon>
        <taxon>Endopterygota</taxon>
        <taxon>Coleoptera</taxon>
        <taxon>Polyphaga</taxon>
        <taxon>Cucujiformia</taxon>
        <taxon>Tenebrionidae</taxon>
        <taxon>Zophobas</taxon>
    </lineage>
</organism>
<keyword evidence="5" id="KW-0788">Thiol protease</keyword>
<dbReference type="Pfam" id="PF08127">
    <property type="entry name" value="Propeptide_C1"/>
    <property type="match status" value="1"/>
</dbReference>
<dbReference type="PROSITE" id="PS00640">
    <property type="entry name" value="THIOL_PROTEASE_ASN"/>
    <property type="match status" value="1"/>
</dbReference>
<feature type="chain" id="PRO_5041278879" description="Peptidase C1A papain C-terminal domain-containing protein" evidence="8">
    <location>
        <begin position="20"/>
        <end position="335"/>
    </location>
</feature>
<sequence length="335" mass="36423">MKCVLLCAVVLTTFAISYGNKKLHPLSDEFINSINDKKTTWKAGRNFDANTPLRQIKNLLGVLPRTENPYKLPIKTHKVDLQAIPESFDAREAWPECASVIGNIRDQSECGSCWAFGAVEAMSDRICIHSNATVKVSISAEDLLDCCGLCGMGCDGGWPEMAWYYWSEDGIVTGGNYGTTDGCKAYSFAPCEHHVDGDLPACGDTQPTPACKKECDSGSSLTYQSDLTHGSAYGISSDVSQIQTEIMTNGPVEADYSVYADFLSYKSGVYQHVSGDMVGGHAIKVLGWGVEDDTPYWLVANSWNEDWGDNGYFKILRGANECGIEGDILGGIPEL</sequence>
<keyword evidence="3 8" id="KW-0732">Signal</keyword>
<dbReference type="PANTHER" id="PTHR12411">
    <property type="entry name" value="CYSTEINE PROTEASE FAMILY C1-RELATED"/>
    <property type="match status" value="1"/>
</dbReference>
<dbReference type="InterPro" id="IPR013128">
    <property type="entry name" value="Peptidase_C1A"/>
</dbReference>
<evidence type="ECO:0000256" key="8">
    <source>
        <dbReference type="SAM" id="SignalP"/>
    </source>
</evidence>
<keyword evidence="6" id="KW-0865">Zymogen</keyword>
<reference evidence="10" key="1">
    <citation type="journal article" date="2023" name="G3 (Bethesda)">
        <title>Whole genome assemblies of Zophobas morio and Tenebrio molitor.</title>
        <authorList>
            <person name="Kaur S."/>
            <person name="Stinson S.A."/>
            <person name="diCenzo G.C."/>
        </authorList>
    </citation>
    <scope>NUCLEOTIDE SEQUENCE</scope>
    <source>
        <strain evidence="10">QUZm001</strain>
    </source>
</reference>
<dbReference type="Pfam" id="PF00112">
    <property type="entry name" value="Peptidase_C1"/>
    <property type="match status" value="1"/>
</dbReference>
<dbReference type="InterPro" id="IPR025661">
    <property type="entry name" value="Pept_asp_AS"/>
</dbReference>
<dbReference type="PROSITE" id="PS00139">
    <property type="entry name" value="THIOL_PROTEASE_CYS"/>
    <property type="match status" value="1"/>
</dbReference>
<dbReference type="InterPro" id="IPR012599">
    <property type="entry name" value="Propeptide_C1A"/>
</dbReference>
<evidence type="ECO:0000256" key="6">
    <source>
        <dbReference type="ARBA" id="ARBA00023145"/>
    </source>
</evidence>
<evidence type="ECO:0000256" key="3">
    <source>
        <dbReference type="ARBA" id="ARBA00022729"/>
    </source>
</evidence>
<evidence type="ECO:0000256" key="2">
    <source>
        <dbReference type="ARBA" id="ARBA00022670"/>
    </source>
</evidence>
<dbReference type="GO" id="GO:0006508">
    <property type="term" value="P:proteolysis"/>
    <property type="evidence" value="ECO:0007669"/>
    <property type="project" value="UniProtKB-KW"/>
</dbReference>
<keyword evidence="7" id="KW-1015">Disulfide bond</keyword>
<dbReference type="PROSITE" id="PS00639">
    <property type="entry name" value="THIOL_PROTEASE_HIS"/>
    <property type="match status" value="1"/>
</dbReference>
<dbReference type="InterPro" id="IPR038765">
    <property type="entry name" value="Papain-like_cys_pep_sf"/>
</dbReference>
<dbReference type="SUPFAM" id="SSF54001">
    <property type="entry name" value="Cysteine proteinases"/>
    <property type="match status" value="1"/>
</dbReference>
<feature type="signal peptide" evidence="8">
    <location>
        <begin position="1"/>
        <end position="19"/>
    </location>
</feature>
<evidence type="ECO:0000256" key="4">
    <source>
        <dbReference type="ARBA" id="ARBA00022801"/>
    </source>
</evidence>
<dbReference type="InterPro" id="IPR000169">
    <property type="entry name" value="Pept_cys_AS"/>
</dbReference>
<dbReference type="FunFam" id="3.90.70.10:FF:000031">
    <property type="entry name" value="Cathepsin B"/>
    <property type="match status" value="1"/>
</dbReference>
<evidence type="ECO:0000256" key="1">
    <source>
        <dbReference type="ARBA" id="ARBA00008455"/>
    </source>
</evidence>
<feature type="domain" description="Peptidase C1A papain C-terminal" evidence="9">
    <location>
        <begin position="84"/>
        <end position="332"/>
    </location>
</feature>
<dbReference type="GO" id="GO:0004197">
    <property type="term" value="F:cysteine-type endopeptidase activity"/>
    <property type="evidence" value="ECO:0007669"/>
    <property type="project" value="InterPro"/>
</dbReference>
<evidence type="ECO:0000256" key="5">
    <source>
        <dbReference type="ARBA" id="ARBA00022807"/>
    </source>
</evidence>
<evidence type="ECO:0000259" key="9">
    <source>
        <dbReference type="SMART" id="SM00645"/>
    </source>
</evidence>
<name>A0AA38ITF6_9CUCU</name>
<dbReference type="EMBL" id="JALNTZ010000002">
    <property type="protein sequence ID" value="KAJ3662912.1"/>
    <property type="molecule type" value="Genomic_DNA"/>
</dbReference>
<keyword evidence="2" id="KW-0645">Protease</keyword>
<protein>
    <recommendedName>
        <fullName evidence="9">Peptidase C1A papain C-terminal domain-containing protein</fullName>
    </recommendedName>
</protein>
<proteinExistence type="inferred from homology"/>
<keyword evidence="4" id="KW-0378">Hydrolase</keyword>
<dbReference type="SMART" id="SM00645">
    <property type="entry name" value="Pept_C1"/>
    <property type="match status" value="1"/>
</dbReference>
<keyword evidence="11" id="KW-1185">Reference proteome</keyword>
<comment type="caution">
    <text evidence="10">The sequence shown here is derived from an EMBL/GenBank/DDBJ whole genome shotgun (WGS) entry which is preliminary data.</text>
</comment>
<accession>A0AA38ITF6</accession>
<comment type="similarity">
    <text evidence="1">Belongs to the peptidase C1 family.</text>
</comment>
<gene>
    <name evidence="10" type="ORF">Zmor_007227</name>
</gene>
<dbReference type="Gene3D" id="3.90.70.10">
    <property type="entry name" value="Cysteine proteinases"/>
    <property type="match status" value="1"/>
</dbReference>
<dbReference type="InterPro" id="IPR000668">
    <property type="entry name" value="Peptidase_C1A_C"/>
</dbReference>
<dbReference type="PRINTS" id="PR00705">
    <property type="entry name" value="PAPAIN"/>
</dbReference>
<evidence type="ECO:0000313" key="11">
    <source>
        <dbReference type="Proteomes" id="UP001168821"/>
    </source>
</evidence>
<evidence type="ECO:0000313" key="10">
    <source>
        <dbReference type="EMBL" id="KAJ3662912.1"/>
    </source>
</evidence>
<dbReference type="Proteomes" id="UP001168821">
    <property type="component" value="Unassembled WGS sequence"/>
</dbReference>